<dbReference type="InterPro" id="IPR002316">
    <property type="entry name" value="Pro-tRNA-ligase_IIa"/>
</dbReference>
<dbReference type="SUPFAM" id="SSF52954">
    <property type="entry name" value="Class II aaRS ABD-related"/>
    <property type="match status" value="1"/>
</dbReference>
<dbReference type="InterPro" id="IPR036621">
    <property type="entry name" value="Anticodon-bd_dom_sf"/>
</dbReference>
<evidence type="ECO:0000256" key="2">
    <source>
        <dbReference type="ARBA" id="ARBA00022598"/>
    </source>
</evidence>
<evidence type="ECO:0000313" key="11">
    <source>
        <dbReference type="Proteomes" id="UP000316096"/>
    </source>
</evidence>
<dbReference type="PRINTS" id="PR01046">
    <property type="entry name" value="TRNASYNTHPRO"/>
</dbReference>
<keyword evidence="3 8" id="KW-0547">Nucleotide-binding</keyword>
<reference evidence="10 11" key="1">
    <citation type="submission" date="2019-06" db="EMBL/GenBank/DDBJ databases">
        <title>Sequencing the genomes of 1000 actinobacteria strains.</title>
        <authorList>
            <person name="Klenk H.-P."/>
        </authorList>
    </citation>
    <scope>NUCLEOTIDE SEQUENCE [LARGE SCALE GENOMIC DNA]</scope>
    <source>
        <strain evidence="10 11">DSM 102200</strain>
    </source>
</reference>
<evidence type="ECO:0000256" key="5">
    <source>
        <dbReference type="ARBA" id="ARBA00022917"/>
    </source>
</evidence>
<keyword evidence="5 8" id="KW-0648">Protein biosynthesis</keyword>
<comment type="function">
    <text evidence="8">Catalyzes the attachment of proline to tRNA(Pro) in a two-step reaction: proline is first activated by ATP to form Pro-AMP and then transferred to the acceptor end of tRNA(Pro).</text>
</comment>
<dbReference type="Pfam" id="PF09180">
    <property type="entry name" value="ProRS-C_1"/>
    <property type="match status" value="1"/>
</dbReference>
<dbReference type="GO" id="GO:0004827">
    <property type="term" value="F:proline-tRNA ligase activity"/>
    <property type="evidence" value="ECO:0007669"/>
    <property type="project" value="UniProtKB-UniRule"/>
</dbReference>
<dbReference type="InterPro" id="IPR002314">
    <property type="entry name" value="aa-tRNA-synt_IIb"/>
</dbReference>
<dbReference type="PROSITE" id="PS50862">
    <property type="entry name" value="AA_TRNA_LIGASE_II"/>
    <property type="match status" value="1"/>
</dbReference>
<dbReference type="Gene3D" id="3.30.930.10">
    <property type="entry name" value="Bira Bifunctional Protein, Domain 2"/>
    <property type="match status" value="1"/>
</dbReference>
<comment type="catalytic activity">
    <reaction evidence="7 8">
        <text>tRNA(Pro) + L-proline + ATP = L-prolyl-tRNA(Pro) + AMP + diphosphate</text>
        <dbReference type="Rhea" id="RHEA:14305"/>
        <dbReference type="Rhea" id="RHEA-COMP:9700"/>
        <dbReference type="Rhea" id="RHEA-COMP:9702"/>
        <dbReference type="ChEBI" id="CHEBI:30616"/>
        <dbReference type="ChEBI" id="CHEBI:33019"/>
        <dbReference type="ChEBI" id="CHEBI:60039"/>
        <dbReference type="ChEBI" id="CHEBI:78442"/>
        <dbReference type="ChEBI" id="CHEBI:78532"/>
        <dbReference type="ChEBI" id="CHEBI:456215"/>
        <dbReference type="EC" id="6.1.1.15"/>
    </reaction>
</comment>
<evidence type="ECO:0000256" key="7">
    <source>
        <dbReference type="ARBA" id="ARBA00047671"/>
    </source>
</evidence>
<evidence type="ECO:0000256" key="8">
    <source>
        <dbReference type="HAMAP-Rule" id="MF_01571"/>
    </source>
</evidence>
<dbReference type="HAMAP" id="MF_01571">
    <property type="entry name" value="Pro_tRNA_synth_type3"/>
    <property type="match status" value="1"/>
</dbReference>
<dbReference type="PANTHER" id="PTHR43382:SF2">
    <property type="entry name" value="BIFUNCTIONAL GLUTAMATE_PROLINE--TRNA LIGASE"/>
    <property type="match status" value="1"/>
</dbReference>
<dbReference type="InterPro" id="IPR004499">
    <property type="entry name" value="Pro-tRNA-ligase_IIa_arc-type"/>
</dbReference>
<evidence type="ECO:0000256" key="1">
    <source>
        <dbReference type="ARBA" id="ARBA00022490"/>
    </source>
</evidence>
<dbReference type="Proteomes" id="UP000316096">
    <property type="component" value="Unassembled WGS sequence"/>
</dbReference>
<dbReference type="SUPFAM" id="SSF64586">
    <property type="entry name" value="C-terminal domain of ProRS"/>
    <property type="match status" value="1"/>
</dbReference>
<evidence type="ECO:0000256" key="6">
    <source>
        <dbReference type="ARBA" id="ARBA00023146"/>
    </source>
</evidence>
<keyword evidence="6 8" id="KW-0030">Aminoacyl-tRNA synthetase</keyword>
<dbReference type="InterPro" id="IPR016061">
    <property type="entry name" value="Pro-tRNA_ligase_II_C"/>
</dbReference>
<organism evidence="10 11">
    <name type="scientific">Actinoallomurus bryophytorum</name>
    <dbReference type="NCBI Taxonomy" id="1490222"/>
    <lineage>
        <taxon>Bacteria</taxon>
        <taxon>Bacillati</taxon>
        <taxon>Actinomycetota</taxon>
        <taxon>Actinomycetes</taxon>
        <taxon>Streptosporangiales</taxon>
        <taxon>Thermomonosporaceae</taxon>
        <taxon>Actinoallomurus</taxon>
    </lineage>
</organism>
<dbReference type="InterPro" id="IPR033721">
    <property type="entry name" value="ProRS_core_arch_euk"/>
</dbReference>
<keyword evidence="11" id="KW-1185">Reference proteome</keyword>
<feature type="domain" description="Aminoacyl-transfer RNA synthetases class-II family profile" evidence="9">
    <location>
        <begin position="42"/>
        <end position="290"/>
    </location>
</feature>
<accession>A0A543CGE6</accession>
<dbReference type="FunFam" id="3.30.930.10:FF:000037">
    <property type="entry name" value="Proline--tRNA ligase"/>
    <property type="match status" value="1"/>
</dbReference>
<dbReference type="GO" id="GO:0017101">
    <property type="term" value="C:aminoacyl-tRNA synthetase multienzyme complex"/>
    <property type="evidence" value="ECO:0007669"/>
    <property type="project" value="TreeGrafter"/>
</dbReference>
<dbReference type="InterPro" id="IPR004154">
    <property type="entry name" value="Anticodon-bd"/>
</dbReference>
<dbReference type="SMART" id="SM00946">
    <property type="entry name" value="ProRS-C_1"/>
    <property type="match status" value="1"/>
</dbReference>
<comment type="domain">
    <text evidence="8">Consists of three domains: the N-terminal catalytic domain, the anticodon-binding domain and the C-terminal extension.</text>
</comment>
<evidence type="ECO:0000256" key="4">
    <source>
        <dbReference type="ARBA" id="ARBA00022840"/>
    </source>
</evidence>
<proteinExistence type="inferred from homology"/>
<dbReference type="GO" id="GO:0006433">
    <property type="term" value="P:prolyl-tRNA aminoacylation"/>
    <property type="evidence" value="ECO:0007669"/>
    <property type="project" value="UniProtKB-UniRule"/>
</dbReference>
<keyword evidence="2 8" id="KW-0436">Ligase</keyword>
<protein>
    <recommendedName>
        <fullName evidence="8">Proline--tRNA ligase</fullName>
        <ecNumber evidence="8">6.1.1.15</ecNumber>
    </recommendedName>
    <alternativeName>
        <fullName evidence="8">Prolyl-tRNA synthetase</fullName>
        <shortName evidence="8">ProRS</shortName>
    </alternativeName>
</protein>
<comment type="subunit">
    <text evidence="8">Homodimer.</text>
</comment>
<comment type="subcellular location">
    <subcellularLocation>
        <location evidence="8">Cytoplasm</location>
    </subcellularLocation>
</comment>
<dbReference type="CDD" id="cd00862">
    <property type="entry name" value="ProRS_anticodon_zinc"/>
    <property type="match status" value="1"/>
</dbReference>
<dbReference type="InterPro" id="IPR017449">
    <property type="entry name" value="Pro-tRNA_synth_II"/>
</dbReference>
<dbReference type="NCBIfam" id="TIGR00408">
    <property type="entry name" value="proS_fam_I"/>
    <property type="match status" value="1"/>
</dbReference>
<evidence type="ECO:0000256" key="3">
    <source>
        <dbReference type="ARBA" id="ARBA00022741"/>
    </source>
</evidence>
<dbReference type="AlphaFoldDB" id="A0A543CGE6"/>
<name>A0A543CGE6_9ACTN</name>
<keyword evidence="4 8" id="KW-0067">ATP-binding</keyword>
<evidence type="ECO:0000259" key="9">
    <source>
        <dbReference type="PROSITE" id="PS50862"/>
    </source>
</evidence>
<dbReference type="EC" id="6.1.1.15" evidence="8"/>
<dbReference type="GO" id="GO:0005737">
    <property type="term" value="C:cytoplasm"/>
    <property type="evidence" value="ECO:0007669"/>
    <property type="project" value="UniProtKB-SubCell"/>
</dbReference>
<keyword evidence="1 8" id="KW-0963">Cytoplasm</keyword>
<comment type="similarity">
    <text evidence="8">Belongs to the class-II aminoacyl-tRNA synthetase family. ProS type 3 subfamily.</text>
</comment>
<dbReference type="Pfam" id="PF03129">
    <property type="entry name" value="HGTP_anticodon"/>
    <property type="match status" value="1"/>
</dbReference>
<dbReference type="GO" id="GO:0005524">
    <property type="term" value="F:ATP binding"/>
    <property type="evidence" value="ECO:0007669"/>
    <property type="project" value="UniProtKB-UniRule"/>
</dbReference>
<dbReference type="EMBL" id="VFOZ01000001">
    <property type="protein sequence ID" value="TQL96080.1"/>
    <property type="molecule type" value="Genomic_DNA"/>
</dbReference>
<gene>
    <name evidence="8" type="primary">proS</name>
    <name evidence="10" type="ORF">FB559_1600</name>
</gene>
<dbReference type="InterPro" id="IPR045864">
    <property type="entry name" value="aa-tRNA-synth_II/BPL/LPL"/>
</dbReference>
<comment type="caution">
    <text evidence="10">The sequence shown here is derived from an EMBL/GenBank/DDBJ whole genome shotgun (WGS) entry which is preliminary data.</text>
</comment>
<dbReference type="PANTHER" id="PTHR43382">
    <property type="entry name" value="PROLYL-TRNA SYNTHETASE"/>
    <property type="match status" value="1"/>
</dbReference>
<dbReference type="InterPro" id="IPR006195">
    <property type="entry name" value="aa-tRNA-synth_II"/>
</dbReference>
<dbReference type="Gene3D" id="3.40.50.800">
    <property type="entry name" value="Anticodon-binding domain"/>
    <property type="match status" value="1"/>
</dbReference>
<dbReference type="Pfam" id="PF00587">
    <property type="entry name" value="tRNA-synt_2b"/>
    <property type="match status" value="1"/>
</dbReference>
<dbReference type="SUPFAM" id="SSF55681">
    <property type="entry name" value="Class II aaRS and biotin synthetases"/>
    <property type="match status" value="1"/>
</dbReference>
<evidence type="ECO:0000313" key="10">
    <source>
        <dbReference type="EMBL" id="TQL96080.1"/>
    </source>
</evidence>
<sequence length="487" mass="54645">MPGAGTLGSVSREGVTPQSEDFSAWYNEVVIQAELVDRGPVRGTMVIRPYGYRMWELLQADLDGRIKEGGHDNAAFPMFIPESYFKREAEHVEGFSPELAVVTIAGGKELEEPLVVRPTSETVIGEYMAKWIESHRDLPLLLNQWANVVRWELRPRMFLRTTEFLWQEGHTAHADEDDAMRETMWALDTYAGVARELAAIPVIEGEKTPSERFAGAVRTYTIEGMMRDGRALQSGTSHYLGTNFAKVFDITYQDEEGKLVHAHTTSWGLSTRMLGGVIMTHGDDKGLVLPPRIAPYQVVIVPIGRDDAAERTATAAHDLAGQLKRAGVRVRVDDRPQLRPGYKFNEWELRGVPIRLELGPRDLDGGVVTLARRLGDQGKEQIPLDQVTERLPGILEEFQAFLYERAERFRDEHIADVESWDGFPEQVSTGWARVFHCGRTDCEDAIKADTAATPRCIPIEGPQEQGTCFRCGEPSAYGKRILFGRSY</sequence>
<dbReference type="CDD" id="cd00778">
    <property type="entry name" value="ProRS_core_arch_euk"/>
    <property type="match status" value="1"/>
</dbReference>
<dbReference type="Gene3D" id="3.30.110.30">
    <property type="entry name" value="C-terminal domain of ProRS"/>
    <property type="match status" value="1"/>
</dbReference>